<proteinExistence type="predicted"/>
<gene>
    <name evidence="3" type="ORF">MEUPH1_LOCUS1484</name>
</gene>
<feature type="region of interest" description="Disordered" evidence="1">
    <location>
        <begin position="564"/>
        <end position="584"/>
    </location>
</feature>
<feature type="domain" description="SCAN" evidence="2">
    <location>
        <begin position="687"/>
        <end position="728"/>
    </location>
</feature>
<feature type="region of interest" description="Disordered" evidence="1">
    <location>
        <begin position="599"/>
        <end position="677"/>
    </location>
</feature>
<accession>A0AAV0VLE0</accession>
<evidence type="ECO:0000256" key="1">
    <source>
        <dbReference type="SAM" id="MobiDB-lite"/>
    </source>
</evidence>
<dbReference type="EMBL" id="CARXXK010000001">
    <property type="protein sequence ID" value="CAI6344340.1"/>
    <property type="molecule type" value="Genomic_DNA"/>
</dbReference>
<evidence type="ECO:0000313" key="3">
    <source>
        <dbReference type="EMBL" id="CAI6344340.1"/>
    </source>
</evidence>
<feature type="compositionally biased region" description="Basic and acidic residues" evidence="1">
    <location>
        <begin position="569"/>
        <end position="582"/>
    </location>
</feature>
<reference evidence="3 4" key="1">
    <citation type="submission" date="2023-01" db="EMBL/GenBank/DDBJ databases">
        <authorList>
            <person name="Whitehead M."/>
        </authorList>
    </citation>
    <scope>NUCLEOTIDE SEQUENCE [LARGE SCALE GENOMIC DNA]</scope>
</reference>
<dbReference type="Proteomes" id="UP001160148">
    <property type="component" value="Unassembled WGS sequence"/>
</dbReference>
<evidence type="ECO:0000313" key="4">
    <source>
        <dbReference type="Proteomes" id="UP001160148"/>
    </source>
</evidence>
<evidence type="ECO:0000259" key="2">
    <source>
        <dbReference type="Pfam" id="PF23663"/>
    </source>
</evidence>
<dbReference type="AlphaFoldDB" id="A0AAV0VLE0"/>
<sequence length="1074" mass="122549">MQCSYVGQFDILHSKKRRLMGSEMNRVLNATNKQKENASVYIRSEVNRLMKEGNCVPAQIPNSSSIRTAKCRALRKERLHTDPIIALFIMKRNTTYGDTIRDIGYDHFFVHFWSNLQLQIYKEFYLKSKIPCMQFDATGGCCRKIKRLEQHQSSNLFLYEGVMEIENKTFTALSMVSEQHDNLAISTWLDRWLRCGVRAPKMTVCDQSMALMSALVKSFTQFKSLEEYLGTCFKLVSNRSNDIIPYCYIRNDINHFIHLICKWAPLNKSKYARTKPLYVRSMALLIFCNTLDEAKLILEAIFKIAFSKSDGLLVNPTENITKTPCALSKTFLKNLIKDKTSYIQVFDKFIDSSSTDDVLQCGINNDYNIPEIVGNSFKEWASIIADNCKAAVEHVDGEDDNGQYMPELVPLIINVMKLYPCWSGIMTKIFGFGDATVSSSRIESNFNQIKNGVFKNENLPIRVDNFVEKLIHYYRGDHLLTANSVNTIQQENNKSQKNYCNKQQSIEIYKNHSIKNIPSTYKGNYNVVIENSKNNDEIHNVDHNENGNDNNKEYEFVECNDEANDYNDEYDKGNDANDKYDNGDFNNKYCNDEYENGDYGNKGNGYNNEDDNGDYHDNSNDDNDEVENGDSNSNSNDDNVKYDKSSNDNNGSAVSSDDNNYESDNGEKTNDDDAPTCLPCRNGDFPSGIHRCVYCNKAVHLFGCSVKNPLSEEGFGESRICLVCDNKNKESMANEMWMKKKPVTNFRSTKSYLVAQPGFNHLNLNLKNKENIVAFLKNSNTFQNKPLIVKGIGKVILTNSCSPDSLLTILACAAADSEIFHKFLLEKSKKNKTSQFVLQMIKSKSGKKIYNERIRLLAPHYEFNNNHIVSDIKLMDAMDIISSTASKLLKGIPSYIRLNRCSDFLCSEFSLDHSYEVLSLTAYEGKINVQEKINKYFTEKEYIECQSCKSNRIISISMKSHLLIELLSLPKDLEASTSFNTSDIGAIQKNYAGKVQLHLDSIAKTIQIYKEVYYLRGAVGFSGQDRWGLRVTAGHYKAFAYRSNDQWEVYDDLKDGVSLATKNKVNIEMLLYTK</sequence>
<name>A0AAV0VLE0_9HEMI</name>
<organism evidence="3 4">
    <name type="scientific">Macrosiphum euphorbiae</name>
    <name type="common">potato aphid</name>
    <dbReference type="NCBI Taxonomy" id="13131"/>
    <lineage>
        <taxon>Eukaryota</taxon>
        <taxon>Metazoa</taxon>
        <taxon>Ecdysozoa</taxon>
        <taxon>Arthropoda</taxon>
        <taxon>Hexapoda</taxon>
        <taxon>Insecta</taxon>
        <taxon>Pterygota</taxon>
        <taxon>Neoptera</taxon>
        <taxon>Paraneoptera</taxon>
        <taxon>Hemiptera</taxon>
        <taxon>Sternorrhyncha</taxon>
        <taxon>Aphidomorpha</taxon>
        <taxon>Aphidoidea</taxon>
        <taxon>Aphididae</taxon>
        <taxon>Macrosiphini</taxon>
        <taxon>Macrosiphum</taxon>
    </lineage>
</organism>
<dbReference type="Pfam" id="PF23663">
    <property type="entry name" value="Znf_SCAND3"/>
    <property type="match status" value="1"/>
</dbReference>
<keyword evidence="4" id="KW-1185">Reference proteome</keyword>
<dbReference type="InterPro" id="IPR057560">
    <property type="entry name" value="Znf_SCAND3"/>
</dbReference>
<protein>
    <recommendedName>
        <fullName evidence="2">SCAN domain-containing protein</fullName>
    </recommendedName>
</protein>
<comment type="caution">
    <text evidence="3">The sequence shown here is derived from an EMBL/GenBank/DDBJ whole genome shotgun (WGS) entry which is preliminary data.</text>
</comment>